<name>A0A7U6BAZ8_AERCA</name>
<evidence type="ECO:0000313" key="2">
    <source>
        <dbReference type="Proteomes" id="UP000266778"/>
    </source>
</evidence>
<proteinExistence type="predicted"/>
<dbReference type="EMBL" id="CP025706">
    <property type="protein sequence ID" value="AXB06385.1"/>
    <property type="molecule type" value="Genomic_DNA"/>
</dbReference>
<accession>A0A7U6BAZ8</accession>
<dbReference type="Proteomes" id="UP000266778">
    <property type="component" value="Chromosome"/>
</dbReference>
<sequence>MTTISQFDARQGEGKAHNCALCQRFFIQLWDALCFVLAKLARFCCLAKATSSVMVCSVSRLDG</sequence>
<protein>
    <submittedName>
        <fullName evidence="1">Uncharacterized protein</fullName>
    </submittedName>
</protein>
<organism evidence="1 2">
    <name type="scientific">Aeromonas caviae</name>
    <name type="common">Aeromonas punctata</name>
    <dbReference type="NCBI Taxonomy" id="648"/>
    <lineage>
        <taxon>Bacteria</taxon>
        <taxon>Pseudomonadati</taxon>
        <taxon>Pseudomonadota</taxon>
        <taxon>Gammaproteobacteria</taxon>
        <taxon>Aeromonadales</taxon>
        <taxon>Aeromonadaceae</taxon>
        <taxon>Aeromonas</taxon>
    </lineage>
</organism>
<gene>
    <name evidence="1" type="ORF">C1C91_16575</name>
</gene>
<evidence type="ECO:0000313" key="1">
    <source>
        <dbReference type="EMBL" id="AXB06385.1"/>
    </source>
</evidence>
<reference evidence="1" key="1">
    <citation type="journal article" date="2019" name="J Environ">
        <title>Genetic characterization and potential molecular dissemination mechanism of tet (31) gene in Aeromonas caviae from an oxytetracycline wastewater treatment system.</title>
        <authorList>
            <person name="Shi Y."/>
            <person name="Tian Z."/>
            <person name="Leclercq S.O."/>
            <person name="Zhang H."/>
            <person name="Yang M."/>
            <person name="Zhang Y."/>
        </authorList>
    </citation>
    <scope>NUCLEOTIDE SEQUENCE</scope>
    <source>
        <strain evidence="1">T25-39</strain>
    </source>
</reference>
<dbReference type="AlphaFoldDB" id="A0A7U6BAZ8"/>